<dbReference type="EMBL" id="MU250540">
    <property type="protein sequence ID" value="KAG7444330.1"/>
    <property type="molecule type" value="Genomic_DNA"/>
</dbReference>
<dbReference type="AlphaFoldDB" id="A0A9P7VPY5"/>
<keyword evidence="5" id="KW-0862">Zinc</keyword>
<organism evidence="7 8">
    <name type="scientific">Guyanagaster necrorhizus</name>
    <dbReference type="NCBI Taxonomy" id="856835"/>
    <lineage>
        <taxon>Eukaryota</taxon>
        <taxon>Fungi</taxon>
        <taxon>Dikarya</taxon>
        <taxon>Basidiomycota</taxon>
        <taxon>Agaricomycotina</taxon>
        <taxon>Agaricomycetes</taxon>
        <taxon>Agaricomycetidae</taxon>
        <taxon>Agaricales</taxon>
        <taxon>Marasmiineae</taxon>
        <taxon>Physalacriaceae</taxon>
        <taxon>Guyanagaster</taxon>
    </lineage>
</organism>
<dbReference type="Pfam" id="PF01546">
    <property type="entry name" value="Peptidase_M20"/>
    <property type="match status" value="1"/>
</dbReference>
<evidence type="ECO:0000256" key="2">
    <source>
        <dbReference type="ARBA" id="ARBA00022670"/>
    </source>
</evidence>
<evidence type="ECO:0000256" key="5">
    <source>
        <dbReference type="ARBA" id="ARBA00022833"/>
    </source>
</evidence>
<name>A0A9P7VPY5_9AGAR</name>
<keyword evidence="7" id="KW-0121">Carboxypeptidase</keyword>
<feature type="domain" description="Peptidase M20 dimerisation" evidence="6">
    <location>
        <begin position="205"/>
        <end position="361"/>
    </location>
</feature>
<dbReference type="GO" id="GO:0000328">
    <property type="term" value="C:fungal-type vacuole lumen"/>
    <property type="evidence" value="ECO:0007669"/>
    <property type="project" value="TreeGrafter"/>
</dbReference>
<evidence type="ECO:0000256" key="1">
    <source>
        <dbReference type="ARBA" id="ARBA00006247"/>
    </source>
</evidence>
<gene>
    <name evidence="7" type="ORF">BT62DRAFT_981617</name>
</gene>
<reference evidence="7" key="1">
    <citation type="submission" date="2020-11" db="EMBL/GenBank/DDBJ databases">
        <title>Adaptations for nitrogen fixation in a non-lichenized fungal sporocarp promotes dispersal by wood-feeding termites.</title>
        <authorList>
            <consortium name="DOE Joint Genome Institute"/>
            <person name="Koch R.A."/>
            <person name="Yoon G."/>
            <person name="Arayal U."/>
            <person name="Lail K."/>
            <person name="Amirebrahimi M."/>
            <person name="Labutti K."/>
            <person name="Lipzen A."/>
            <person name="Riley R."/>
            <person name="Barry K."/>
            <person name="Henrissat B."/>
            <person name="Grigoriev I.V."/>
            <person name="Herr J.R."/>
            <person name="Aime M.C."/>
        </authorList>
    </citation>
    <scope>NUCLEOTIDE SEQUENCE</scope>
    <source>
        <strain evidence="7">MCA 3950</strain>
    </source>
</reference>
<evidence type="ECO:0000259" key="6">
    <source>
        <dbReference type="Pfam" id="PF07687"/>
    </source>
</evidence>
<dbReference type="GO" id="GO:0004180">
    <property type="term" value="F:carboxypeptidase activity"/>
    <property type="evidence" value="ECO:0007669"/>
    <property type="project" value="UniProtKB-KW"/>
</dbReference>
<evidence type="ECO:0000313" key="7">
    <source>
        <dbReference type="EMBL" id="KAG7444330.1"/>
    </source>
</evidence>
<keyword evidence="2" id="KW-0645">Protease</keyword>
<dbReference type="InterPro" id="IPR001261">
    <property type="entry name" value="ArgE/DapE_CS"/>
</dbReference>
<accession>A0A9P7VPY5</accession>
<dbReference type="SUPFAM" id="SSF53187">
    <property type="entry name" value="Zn-dependent exopeptidases"/>
    <property type="match status" value="1"/>
</dbReference>
<keyword evidence="8" id="KW-1185">Reference proteome</keyword>
<evidence type="ECO:0000313" key="8">
    <source>
        <dbReference type="Proteomes" id="UP000812287"/>
    </source>
</evidence>
<sequence>MPDVTETDLTVVAPNETSVGCPQISPLFPKTHADLDATLDSLYRSDTFKLGAYELLGGAINTYGLVLHWQGSESHLKPILIAAHQDVVPVNPTSVDQLTHPPYSGHFDGTWIWGRGSADDKADFVSQLHVLPNISVEQLLAAGFKPQRTVVFAYGIDEEASGTEGAGSLAVYLESTYGADGFAMLVDEGGKDVKDAVIFALSGVSEKGYFDALIEVFTSGEHPSIPPVHTSIGILSLMIVEIEKNAFQPEFSRSGTGFASAQCAAMYDPKFTPSLRALARKALTDDQALEEFKRALISLNPIVGVMLKTTQAVDLIQGGVKVNALPEKAPAVINHRIAEHSSTEEVQQHIMELLTPIAAEYNLSIDAFGKALDMGGVKGGKVVLSDAFGSALQPSPVSPLDLKGPYGMLSGTIKATLQSSDRYEASGVVIMPSLGLDTQFYWNLTRHIFRYSHRSTDDLYNGLHTVDEAVRGESIIEQIRFFTKLILNGDETYCVARLGALRRPQGGSGSVPWCDLNKFGAVTLRGYILPPQQRFRICRSAHVVGYGFYASILPVMVLWLRENRGGVSVGSGRPVRTLPHQSR</sequence>
<dbReference type="PROSITE" id="PS00758">
    <property type="entry name" value="ARGE_DAPE_CPG2_1"/>
    <property type="match status" value="1"/>
</dbReference>
<dbReference type="Pfam" id="PF07687">
    <property type="entry name" value="M20_dimer"/>
    <property type="match status" value="1"/>
</dbReference>
<dbReference type="Gene3D" id="3.30.70.360">
    <property type="match status" value="1"/>
</dbReference>
<dbReference type="GO" id="GO:0046872">
    <property type="term" value="F:metal ion binding"/>
    <property type="evidence" value="ECO:0007669"/>
    <property type="project" value="UniProtKB-KW"/>
</dbReference>
<keyword evidence="4" id="KW-0378">Hydrolase</keyword>
<dbReference type="GO" id="GO:0051603">
    <property type="term" value="P:proteolysis involved in protein catabolic process"/>
    <property type="evidence" value="ECO:0007669"/>
    <property type="project" value="TreeGrafter"/>
</dbReference>
<dbReference type="PANTHER" id="PTHR45962:SF1">
    <property type="entry name" value="N-FATTY-ACYL-AMINO ACID SYNTHASE_HYDROLASE PM20D1"/>
    <property type="match status" value="1"/>
</dbReference>
<comment type="similarity">
    <text evidence="1">Belongs to the peptidase M20A family.</text>
</comment>
<comment type="caution">
    <text evidence="7">The sequence shown here is derived from an EMBL/GenBank/DDBJ whole genome shotgun (WGS) entry which is preliminary data.</text>
</comment>
<dbReference type="PANTHER" id="PTHR45962">
    <property type="entry name" value="N-FATTY-ACYL-AMINO ACID SYNTHASE/HYDROLASE PM20D1"/>
    <property type="match status" value="1"/>
</dbReference>
<dbReference type="Proteomes" id="UP000812287">
    <property type="component" value="Unassembled WGS sequence"/>
</dbReference>
<dbReference type="InterPro" id="IPR036264">
    <property type="entry name" value="Bact_exopeptidase_dim_dom"/>
</dbReference>
<dbReference type="OrthoDB" id="3064516at2759"/>
<proteinExistence type="inferred from homology"/>
<dbReference type="InterPro" id="IPR011650">
    <property type="entry name" value="Peptidase_M20_dimer"/>
</dbReference>
<dbReference type="RefSeq" id="XP_043037830.1">
    <property type="nucleotide sequence ID" value="XM_043189612.1"/>
</dbReference>
<evidence type="ECO:0000256" key="3">
    <source>
        <dbReference type="ARBA" id="ARBA00022723"/>
    </source>
</evidence>
<dbReference type="InterPro" id="IPR002933">
    <property type="entry name" value="Peptidase_M20"/>
</dbReference>
<protein>
    <submittedName>
        <fullName evidence="7">Carboxypeptidase S</fullName>
    </submittedName>
</protein>
<evidence type="ECO:0000256" key="4">
    <source>
        <dbReference type="ARBA" id="ARBA00022801"/>
    </source>
</evidence>
<dbReference type="SUPFAM" id="SSF55031">
    <property type="entry name" value="Bacterial exopeptidase dimerisation domain"/>
    <property type="match status" value="1"/>
</dbReference>
<keyword evidence="3" id="KW-0479">Metal-binding</keyword>
<dbReference type="Gene3D" id="3.40.630.10">
    <property type="entry name" value="Zn peptidases"/>
    <property type="match status" value="1"/>
</dbReference>
<dbReference type="GeneID" id="66111909"/>
<dbReference type="InterPro" id="IPR047177">
    <property type="entry name" value="Pept_M20A"/>
</dbReference>